<evidence type="ECO:0000313" key="10">
    <source>
        <dbReference type="Proteomes" id="UP000094329"/>
    </source>
</evidence>
<reference evidence="9 10" key="1">
    <citation type="submission" date="2016-08" db="EMBL/GenBank/DDBJ databases">
        <title>Draft genome sequence of Candidatus Piscirickettsia litoralis, from seawater.</title>
        <authorList>
            <person name="Wan X."/>
            <person name="Lee A.J."/>
            <person name="Hou S."/>
            <person name="Donachie S.P."/>
        </authorList>
    </citation>
    <scope>NUCLEOTIDE SEQUENCE [LARGE SCALE GENOMIC DNA]</scope>
    <source>
        <strain evidence="9 10">Y2</strain>
    </source>
</reference>
<feature type="binding site" evidence="7">
    <location>
        <position position="193"/>
    </location>
    <ligand>
        <name>Fe(2+)</name>
        <dbReference type="ChEBI" id="CHEBI:29033"/>
    </ligand>
</feature>
<comment type="subcellular location">
    <subcellularLocation>
        <location evidence="7 8">Cytoplasm</location>
    </subcellularLocation>
</comment>
<dbReference type="PANTHER" id="PTHR11108:SF1">
    <property type="entry name" value="FERROCHELATASE, MITOCHONDRIAL"/>
    <property type="match status" value="1"/>
</dbReference>
<evidence type="ECO:0000256" key="5">
    <source>
        <dbReference type="ARBA" id="ARBA00023244"/>
    </source>
</evidence>
<organism evidence="9 10">
    <name type="scientific">Piscirickettsia litoralis</name>
    <dbReference type="NCBI Taxonomy" id="1891921"/>
    <lineage>
        <taxon>Bacteria</taxon>
        <taxon>Pseudomonadati</taxon>
        <taxon>Pseudomonadota</taxon>
        <taxon>Gammaproteobacteria</taxon>
        <taxon>Thiotrichales</taxon>
        <taxon>Piscirickettsiaceae</taxon>
        <taxon>Piscirickettsia</taxon>
    </lineage>
</organism>
<dbReference type="Pfam" id="PF00762">
    <property type="entry name" value="Ferrochelatase"/>
    <property type="match status" value="1"/>
</dbReference>
<evidence type="ECO:0000313" key="9">
    <source>
        <dbReference type="EMBL" id="ODN41925.1"/>
    </source>
</evidence>
<dbReference type="PANTHER" id="PTHR11108">
    <property type="entry name" value="FERROCHELATASE"/>
    <property type="match status" value="1"/>
</dbReference>
<dbReference type="CDD" id="cd03411">
    <property type="entry name" value="Ferrochelatase_N"/>
    <property type="match status" value="1"/>
</dbReference>
<evidence type="ECO:0000256" key="6">
    <source>
        <dbReference type="ARBA" id="ARBA00024536"/>
    </source>
</evidence>
<name>A0ABX3A0C1_9GAMM</name>
<keyword evidence="5 7" id="KW-0627">Porphyrin biosynthesis</keyword>
<evidence type="ECO:0000256" key="1">
    <source>
        <dbReference type="ARBA" id="ARBA00007718"/>
    </source>
</evidence>
<keyword evidence="7 8" id="KW-0963">Cytoplasm</keyword>
<dbReference type="EC" id="4.98.1.1" evidence="7 8"/>
<dbReference type="RefSeq" id="WP_069311726.1">
    <property type="nucleotide sequence ID" value="NZ_MDTU01000001.1"/>
</dbReference>
<dbReference type="EMBL" id="MDTU01000001">
    <property type="protein sequence ID" value="ODN41925.1"/>
    <property type="molecule type" value="Genomic_DNA"/>
</dbReference>
<evidence type="ECO:0000256" key="4">
    <source>
        <dbReference type="ARBA" id="ARBA00023239"/>
    </source>
</evidence>
<dbReference type="CDD" id="cd00419">
    <property type="entry name" value="Ferrochelatase_C"/>
    <property type="match status" value="1"/>
</dbReference>
<protein>
    <recommendedName>
        <fullName evidence="7 8">Ferrochelatase</fullName>
        <ecNumber evidence="7 8">4.98.1.1</ecNumber>
    </recommendedName>
    <alternativeName>
        <fullName evidence="7">Heme synthase</fullName>
    </alternativeName>
    <alternativeName>
        <fullName evidence="7">Protoheme ferro-lyase</fullName>
    </alternativeName>
</protein>
<keyword evidence="7" id="KW-0479">Metal-binding</keyword>
<dbReference type="SUPFAM" id="SSF53800">
    <property type="entry name" value="Chelatase"/>
    <property type="match status" value="1"/>
</dbReference>
<keyword evidence="3 7" id="KW-0350">Heme biosynthesis</keyword>
<comment type="caution">
    <text evidence="9">The sequence shown here is derived from an EMBL/GenBank/DDBJ whole genome shotgun (WGS) entry which is preliminary data.</text>
</comment>
<comment type="catalytic activity">
    <reaction evidence="6">
        <text>Fe-coproporphyrin III + 2 H(+) = coproporphyrin III + Fe(2+)</text>
        <dbReference type="Rhea" id="RHEA:49572"/>
        <dbReference type="ChEBI" id="CHEBI:15378"/>
        <dbReference type="ChEBI" id="CHEBI:29033"/>
        <dbReference type="ChEBI" id="CHEBI:68438"/>
        <dbReference type="ChEBI" id="CHEBI:131725"/>
        <dbReference type="EC" id="4.99.1.9"/>
    </reaction>
    <physiologicalReaction direction="right-to-left" evidence="6">
        <dbReference type="Rhea" id="RHEA:49574"/>
    </physiologicalReaction>
</comment>
<keyword evidence="2 7" id="KW-0408">Iron</keyword>
<dbReference type="InterPro" id="IPR033644">
    <property type="entry name" value="Ferrochelatase_C"/>
</dbReference>
<evidence type="ECO:0000256" key="2">
    <source>
        <dbReference type="ARBA" id="ARBA00023004"/>
    </source>
</evidence>
<comment type="pathway">
    <text evidence="7 8">Porphyrin-containing compound metabolism; protoheme biosynthesis; protoheme from protoporphyrin-IX: step 1/1.</text>
</comment>
<gene>
    <name evidence="7" type="primary">hemH</name>
    <name evidence="9" type="ORF">BGC07_01790</name>
</gene>
<feature type="binding site" evidence="7">
    <location>
        <position position="274"/>
    </location>
    <ligand>
        <name>Fe(2+)</name>
        <dbReference type="ChEBI" id="CHEBI:29033"/>
    </ligand>
</feature>
<dbReference type="InterPro" id="IPR001015">
    <property type="entry name" value="Ferrochelatase"/>
</dbReference>
<dbReference type="InterPro" id="IPR019772">
    <property type="entry name" value="Ferrochelatase_AS"/>
</dbReference>
<comment type="catalytic activity">
    <reaction evidence="7 8">
        <text>heme b + 2 H(+) = protoporphyrin IX + Fe(2+)</text>
        <dbReference type="Rhea" id="RHEA:22584"/>
        <dbReference type="ChEBI" id="CHEBI:15378"/>
        <dbReference type="ChEBI" id="CHEBI:29033"/>
        <dbReference type="ChEBI" id="CHEBI:57306"/>
        <dbReference type="ChEBI" id="CHEBI:60344"/>
        <dbReference type="EC" id="4.98.1.1"/>
    </reaction>
</comment>
<dbReference type="HAMAP" id="MF_00323">
    <property type="entry name" value="Ferrochelatase"/>
    <property type="match status" value="1"/>
</dbReference>
<dbReference type="Proteomes" id="UP000094329">
    <property type="component" value="Unassembled WGS sequence"/>
</dbReference>
<dbReference type="Gene3D" id="3.40.50.1400">
    <property type="match status" value="2"/>
</dbReference>
<dbReference type="InterPro" id="IPR033659">
    <property type="entry name" value="Ferrochelatase_N"/>
</dbReference>
<evidence type="ECO:0000256" key="8">
    <source>
        <dbReference type="RuleBase" id="RU000607"/>
    </source>
</evidence>
<keyword evidence="4 7" id="KW-0456">Lyase</keyword>
<comment type="similarity">
    <text evidence="1 7 8">Belongs to the ferrochelatase family.</text>
</comment>
<proteinExistence type="inferred from homology"/>
<evidence type="ECO:0000256" key="3">
    <source>
        <dbReference type="ARBA" id="ARBA00023133"/>
    </source>
</evidence>
<dbReference type="PROSITE" id="PS00534">
    <property type="entry name" value="FERROCHELATASE"/>
    <property type="match status" value="1"/>
</dbReference>
<dbReference type="NCBIfam" id="TIGR00109">
    <property type="entry name" value="hemH"/>
    <property type="match status" value="1"/>
</dbReference>
<sequence length="321" mass="36974">MSKAYGIILVNLGTPDAPTAEAIEEYLQEFLSDRHVVQLPAWLWQPLLKYMILPKRSQRLVDSYEMIWREDDSPLRSYMQALSAKLEFEMQHDNEEEDCRVVMAMRYGKPALQDAYEELEDAVDEIIVIPLYPQYSMTTTLTVTEKVNELGWQKPVKFIESYHNRPSYIDALALTVSPMIKEHPDTLLVMSFHGLPQKVTKMGDPYEAQCHETAKLLAEKLNLTDEQWRISFQSRFGLQKWLQPYTCDLLTALPKKGIKKVLVVCPGFSVECLETLEEIKVQNKEMFLAAGGESFEYIPALNDTPEHVAMLKDMLHSVHNN</sequence>
<keyword evidence="10" id="KW-1185">Reference proteome</keyword>
<comment type="function">
    <text evidence="7 8">Catalyzes the ferrous insertion into protoporphyrin IX.</text>
</comment>
<evidence type="ECO:0000256" key="7">
    <source>
        <dbReference type="HAMAP-Rule" id="MF_00323"/>
    </source>
</evidence>
<accession>A0ABX3A0C1</accession>